<organism evidence="2 3">
    <name type="scientific">Perilla frutescens var. hirtella</name>
    <name type="common">Perilla citriodora</name>
    <name type="synonym">Perilla setoyensis</name>
    <dbReference type="NCBI Taxonomy" id="608512"/>
    <lineage>
        <taxon>Eukaryota</taxon>
        <taxon>Viridiplantae</taxon>
        <taxon>Streptophyta</taxon>
        <taxon>Embryophyta</taxon>
        <taxon>Tracheophyta</taxon>
        <taxon>Spermatophyta</taxon>
        <taxon>Magnoliopsida</taxon>
        <taxon>eudicotyledons</taxon>
        <taxon>Gunneridae</taxon>
        <taxon>Pentapetalae</taxon>
        <taxon>asterids</taxon>
        <taxon>lamiids</taxon>
        <taxon>Lamiales</taxon>
        <taxon>Lamiaceae</taxon>
        <taxon>Nepetoideae</taxon>
        <taxon>Elsholtzieae</taxon>
        <taxon>Perilla</taxon>
    </lineage>
</organism>
<dbReference type="PANTHER" id="PTHR33130">
    <property type="entry name" value="PUTATIVE (DUF1639)-RELATED"/>
    <property type="match status" value="1"/>
</dbReference>
<dbReference type="Proteomes" id="UP001190926">
    <property type="component" value="Unassembled WGS sequence"/>
</dbReference>
<feature type="compositionally biased region" description="Basic and acidic residues" evidence="1">
    <location>
        <begin position="33"/>
        <end position="44"/>
    </location>
</feature>
<dbReference type="Pfam" id="PF07797">
    <property type="entry name" value="DUF1639"/>
    <property type="match status" value="1"/>
</dbReference>
<keyword evidence="3" id="KW-1185">Reference proteome</keyword>
<gene>
    <name evidence="2" type="ORF">C2S53_020554</name>
</gene>
<feature type="region of interest" description="Disordered" evidence="1">
    <location>
        <begin position="132"/>
        <end position="151"/>
    </location>
</feature>
<sequence>MDKLQWGNRKWSRRVKSKEGGAASAAADGGSVVEKRVVDGHHDLPPLPNRSSGSENGEASKRNESGKKIVVWPRLLIALSSREKDEDFMIMKGCKPSQRPQKRAKSIQRAILSVSPGAWLSDVCRERYQVREEKTSKKKPSGLKAMEMELQ</sequence>
<evidence type="ECO:0000313" key="3">
    <source>
        <dbReference type="Proteomes" id="UP001190926"/>
    </source>
</evidence>
<feature type="compositionally biased region" description="Low complexity" evidence="1">
    <location>
        <begin position="20"/>
        <end position="31"/>
    </location>
</feature>
<name>A0AAD4J9S5_PERFH</name>
<protein>
    <submittedName>
        <fullName evidence="2">Uncharacterized protein</fullName>
    </submittedName>
</protein>
<evidence type="ECO:0000313" key="2">
    <source>
        <dbReference type="EMBL" id="KAH6829816.1"/>
    </source>
</evidence>
<dbReference type="EMBL" id="SDAM02000104">
    <property type="protein sequence ID" value="KAH6829816.1"/>
    <property type="molecule type" value="Genomic_DNA"/>
</dbReference>
<comment type="caution">
    <text evidence="2">The sequence shown here is derived from an EMBL/GenBank/DDBJ whole genome shotgun (WGS) entry which is preliminary data.</text>
</comment>
<dbReference type="PANTHER" id="PTHR33130:SF12">
    <property type="entry name" value="EXPRESSED PROTEIN"/>
    <property type="match status" value="1"/>
</dbReference>
<proteinExistence type="predicted"/>
<evidence type="ECO:0000256" key="1">
    <source>
        <dbReference type="SAM" id="MobiDB-lite"/>
    </source>
</evidence>
<dbReference type="AlphaFoldDB" id="A0AAD4J9S5"/>
<reference evidence="2 3" key="1">
    <citation type="journal article" date="2021" name="Nat. Commun.">
        <title>Incipient diploidization of the medicinal plant Perilla within 10,000 years.</title>
        <authorList>
            <person name="Zhang Y."/>
            <person name="Shen Q."/>
            <person name="Leng L."/>
            <person name="Zhang D."/>
            <person name="Chen S."/>
            <person name="Shi Y."/>
            <person name="Ning Z."/>
            <person name="Chen S."/>
        </authorList>
    </citation>
    <scope>NUCLEOTIDE SEQUENCE [LARGE SCALE GENOMIC DNA]</scope>
    <source>
        <strain evidence="3">cv. PC099</strain>
    </source>
</reference>
<dbReference type="InterPro" id="IPR012438">
    <property type="entry name" value="DUF1639"/>
</dbReference>
<feature type="region of interest" description="Disordered" evidence="1">
    <location>
        <begin position="1"/>
        <end position="65"/>
    </location>
</feature>
<accession>A0AAD4J9S5</accession>